<comment type="subcellular location">
    <subcellularLocation>
        <location evidence="2">Membrane</location>
        <topology evidence="2">Multi-pass membrane protein</topology>
    </subcellularLocation>
</comment>
<evidence type="ECO:0000313" key="9">
    <source>
        <dbReference type="EMBL" id="KAF7367108.1"/>
    </source>
</evidence>
<keyword evidence="10" id="KW-1185">Reference proteome</keyword>
<evidence type="ECO:0000313" key="10">
    <source>
        <dbReference type="Proteomes" id="UP000623467"/>
    </source>
</evidence>
<evidence type="ECO:0000256" key="2">
    <source>
        <dbReference type="ARBA" id="ARBA00004141"/>
    </source>
</evidence>
<evidence type="ECO:0000256" key="6">
    <source>
        <dbReference type="ARBA" id="ARBA00022989"/>
    </source>
</evidence>
<dbReference type="GO" id="GO:0006744">
    <property type="term" value="P:ubiquinone biosynthetic process"/>
    <property type="evidence" value="ECO:0007669"/>
    <property type="project" value="TreeGrafter"/>
</dbReference>
<dbReference type="FunFam" id="1.20.120.1780:FF:000001">
    <property type="entry name" value="4-hydroxybenzoate octaprenyltransferase"/>
    <property type="match status" value="1"/>
</dbReference>
<evidence type="ECO:0000256" key="4">
    <source>
        <dbReference type="ARBA" id="ARBA00022679"/>
    </source>
</evidence>
<dbReference type="OrthoDB" id="18170at2759"/>
<sequence>MYPLDTIYGSQDKKDDIRIGIGSTAQLFTSTTTSKLFLALLGMMFLFCLTMSGILNGIDTPYSPYYLISVFATGMFLARQLWHLDLESPESCSTAFGANAFVVGPIVALGMLLEYLCM</sequence>
<feature type="transmembrane region" description="Helical" evidence="8">
    <location>
        <begin position="65"/>
        <end position="82"/>
    </location>
</feature>
<dbReference type="InterPro" id="IPR000537">
    <property type="entry name" value="UbiA_prenyltransferase"/>
</dbReference>
<evidence type="ECO:0000256" key="1">
    <source>
        <dbReference type="ARBA" id="ARBA00001946"/>
    </source>
</evidence>
<evidence type="ECO:0000256" key="7">
    <source>
        <dbReference type="ARBA" id="ARBA00023136"/>
    </source>
</evidence>
<reference evidence="9" key="1">
    <citation type="submission" date="2020-05" db="EMBL/GenBank/DDBJ databases">
        <title>Mycena genomes resolve the evolution of fungal bioluminescence.</title>
        <authorList>
            <person name="Tsai I.J."/>
        </authorList>
    </citation>
    <scope>NUCLEOTIDE SEQUENCE</scope>
    <source>
        <strain evidence="9">160909Yilan</strain>
    </source>
</reference>
<feature type="transmembrane region" description="Helical" evidence="8">
    <location>
        <begin position="36"/>
        <end position="58"/>
    </location>
</feature>
<evidence type="ECO:0000256" key="8">
    <source>
        <dbReference type="SAM" id="Phobius"/>
    </source>
</evidence>
<dbReference type="InterPro" id="IPR039653">
    <property type="entry name" value="Prenyltransferase"/>
</dbReference>
<dbReference type="EMBL" id="JACAZH010000006">
    <property type="protein sequence ID" value="KAF7367108.1"/>
    <property type="molecule type" value="Genomic_DNA"/>
</dbReference>
<gene>
    <name evidence="9" type="ORF">MSAN_00970400</name>
</gene>
<dbReference type="PANTHER" id="PTHR11048:SF28">
    <property type="entry name" value="4-HYDROXYBENZOATE POLYPRENYLTRANSFERASE, MITOCHONDRIAL"/>
    <property type="match status" value="1"/>
</dbReference>
<dbReference type="GO" id="GO:0008412">
    <property type="term" value="F:4-hydroxybenzoate polyprenyltransferase activity"/>
    <property type="evidence" value="ECO:0007669"/>
    <property type="project" value="TreeGrafter"/>
</dbReference>
<comment type="similarity">
    <text evidence="3">Belongs to the UbiA prenyltransferase family.</text>
</comment>
<dbReference type="AlphaFoldDB" id="A0A8H7DCI5"/>
<dbReference type="Pfam" id="PF01040">
    <property type="entry name" value="UbiA"/>
    <property type="match status" value="1"/>
</dbReference>
<comment type="caution">
    <text evidence="9">The sequence shown here is derived from an EMBL/GenBank/DDBJ whole genome shotgun (WGS) entry which is preliminary data.</text>
</comment>
<keyword evidence="5 8" id="KW-0812">Transmembrane</keyword>
<proteinExistence type="inferred from homology"/>
<keyword evidence="4 9" id="KW-0808">Transferase</keyword>
<organism evidence="9 10">
    <name type="scientific">Mycena sanguinolenta</name>
    <dbReference type="NCBI Taxonomy" id="230812"/>
    <lineage>
        <taxon>Eukaryota</taxon>
        <taxon>Fungi</taxon>
        <taxon>Dikarya</taxon>
        <taxon>Basidiomycota</taxon>
        <taxon>Agaricomycotina</taxon>
        <taxon>Agaricomycetes</taxon>
        <taxon>Agaricomycetidae</taxon>
        <taxon>Agaricales</taxon>
        <taxon>Marasmiineae</taxon>
        <taxon>Mycenaceae</taxon>
        <taxon>Mycena</taxon>
    </lineage>
</organism>
<dbReference type="GO" id="GO:0005743">
    <property type="term" value="C:mitochondrial inner membrane"/>
    <property type="evidence" value="ECO:0007669"/>
    <property type="project" value="TreeGrafter"/>
</dbReference>
<accession>A0A8H7DCI5</accession>
<name>A0A8H7DCI5_9AGAR</name>
<dbReference type="PANTHER" id="PTHR11048">
    <property type="entry name" value="PRENYLTRANSFERASES"/>
    <property type="match status" value="1"/>
</dbReference>
<keyword evidence="7 8" id="KW-0472">Membrane</keyword>
<evidence type="ECO:0000256" key="5">
    <source>
        <dbReference type="ARBA" id="ARBA00022692"/>
    </source>
</evidence>
<protein>
    <submittedName>
        <fullName evidence="9">UbiA prenyltransferase</fullName>
    </submittedName>
</protein>
<evidence type="ECO:0000256" key="3">
    <source>
        <dbReference type="ARBA" id="ARBA00005985"/>
    </source>
</evidence>
<feature type="transmembrane region" description="Helical" evidence="8">
    <location>
        <begin position="94"/>
        <end position="117"/>
    </location>
</feature>
<dbReference type="Gene3D" id="1.20.120.1780">
    <property type="entry name" value="UbiA prenyltransferase"/>
    <property type="match status" value="1"/>
</dbReference>
<keyword evidence="6 8" id="KW-1133">Transmembrane helix</keyword>
<dbReference type="Proteomes" id="UP000623467">
    <property type="component" value="Unassembled WGS sequence"/>
</dbReference>
<comment type="cofactor">
    <cofactor evidence="1">
        <name>Mg(2+)</name>
        <dbReference type="ChEBI" id="CHEBI:18420"/>
    </cofactor>
</comment>